<evidence type="ECO:0000256" key="1">
    <source>
        <dbReference type="SAM" id="MobiDB-lite"/>
    </source>
</evidence>
<protein>
    <submittedName>
        <fullName evidence="2">Uncharacterized protein</fullName>
    </submittedName>
</protein>
<dbReference type="AlphaFoldDB" id="X8JBG9"/>
<name>X8JBG9_9AGAM</name>
<feature type="region of interest" description="Disordered" evidence="1">
    <location>
        <begin position="50"/>
        <end position="70"/>
    </location>
</feature>
<proteinExistence type="predicted"/>
<organism evidence="2 3">
    <name type="scientific">Rhizoctonia solani AG-3 Rhs1AP</name>
    <dbReference type="NCBI Taxonomy" id="1086054"/>
    <lineage>
        <taxon>Eukaryota</taxon>
        <taxon>Fungi</taxon>
        <taxon>Dikarya</taxon>
        <taxon>Basidiomycota</taxon>
        <taxon>Agaricomycotina</taxon>
        <taxon>Agaricomycetes</taxon>
        <taxon>Cantharellales</taxon>
        <taxon>Ceratobasidiaceae</taxon>
        <taxon>Rhizoctonia</taxon>
    </lineage>
</organism>
<reference evidence="3" key="1">
    <citation type="journal article" date="2014" name="Genome Announc.">
        <title>Draft genome sequence of the plant-pathogenic soil fungus Rhizoctonia solani anastomosis group 3 strain Rhs1AP.</title>
        <authorList>
            <person name="Cubeta M.A."/>
            <person name="Thomas E."/>
            <person name="Dean R.A."/>
            <person name="Jabaji S."/>
            <person name="Neate S.M."/>
            <person name="Tavantzis S."/>
            <person name="Toda T."/>
            <person name="Vilgalys R."/>
            <person name="Bharathan N."/>
            <person name="Fedorova-Abrams N."/>
            <person name="Pakala S.B."/>
            <person name="Pakala S.M."/>
            <person name="Zafar N."/>
            <person name="Joardar V."/>
            <person name="Losada L."/>
            <person name="Nierman W.C."/>
        </authorList>
    </citation>
    <scope>NUCLEOTIDE SEQUENCE [LARGE SCALE GENOMIC DNA]</scope>
    <source>
        <strain evidence="3">AG-3</strain>
    </source>
</reference>
<dbReference type="EMBL" id="JATN01000319">
    <property type="protein sequence ID" value="EUC61077.1"/>
    <property type="molecule type" value="Genomic_DNA"/>
</dbReference>
<evidence type="ECO:0000313" key="3">
    <source>
        <dbReference type="Proteomes" id="UP000030108"/>
    </source>
</evidence>
<dbReference type="Proteomes" id="UP000030108">
    <property type="component" value="Unassembled WGS sequence"/>
</dbReference>
<evidence type="ECO:0000313" key="2">
    <source>
        <dbReference type="EMBL" id="EUC61077.1"/>
    </source>
</evidence>
<accession>X8JBG9</accession>
<dbReference type="OrthoDB" id="630895at2759"/>
<comment type="caution">
    <text evidence="2">The sequence shown here is derived from an EMBL/GenBank/DDBJ whole genome shotgun (WGS) entry which is preliminary data.</text>
</comment>
<sequence length="70" mass="7931">MLGRLRLPIDKAISEYAKLVKEVFREIKMIGPTMYKGTKLQDALKAMVREATGDEEETMDEGTEHNACKT</sequence>
<feature type="non-terminal residue" evidence="2">
    <location>
        <position position="70"/>
    </location>
</feature>
<gene>
    <name evidence="2" type="ORF">RSOL_381470</name>
</gene>